<accession>A0ABT9D5G2</accession>
<organism evidence="1 2">
    <name type="scientific">Candidatus Phytoplasma crotalariae</name>
    <dbReference type="NCBI Taxonomy" id="2982627"/>
    <lineage>
        <taxon>Bacteria</taxon>
        <taxon>Bacillati</taxon>
        <taxon>Mycoplasmatota</taxon>
        <taxon>Mollicutes</taxon>
        <taxon>Acholeplasmatales</taxon>
        <taxon>Acholeplasmataceae</taxon>
        <taxon>Candidatus Phytoplasma</taxon>
        <taxon>16SrII (Peanut WB group)</taxon>
    </lineage>
</organism>
<sequence>MINYQKWFQKSKLQGLDGLEIVRYEERKFNINLEDGHIEQFTANHLTS</sequence>
<evidence type="ECO:0000313" key="1">
    <source>
        <dbReference type="EMBL" id="MDO8059253.1"/>
    </source>
</evidence>
<proteinExistence type="predicted"/>
<protein>
    <submittedName>
        <fullName evidence="1">Uncharacterized protein</fullName>
    </submittedName>
</protein>
<dbReference type="Proteomes" id="UP001170674">
    <property type="component" value="Unassembled WGS sequence"/>
</dbReference>
<dbReference type="RefSeq" id="WP_304514765.1">
    <property type="nucleotide sequence ID" value="NZ_JAOSIR010000013.1"/>
</dbReference>
<gene>
    <name evidence="1" type="ORF">OC683_01330</name>
</gene>
<reference evidence="1 2" key="1">
    <citation type="journal article" date="2023" name="Int. J. Syst. Evol. Microbiol.">
        <title>The observation of taxonomic boundaries for the 16SrII and 16SrXXV phytoplasmas using genome-based delimitation.</title>
        <authorList>
            <person name="Rodrigues Jardim B."/>
            <person name="Tran-Nguyen L.T.T."/>
            <person name="Gambley C."/>
            <person name="Al-Sadi A.M."/>
            <person name="Al-Subhi A.M."/>
            <person name="Foissac X."/>
            <person name="Salar P."/>
            <person name="Cai H."/>
            <person name="Yang J.Y."/>
            <person name="Davis R."/>
            <person name="Jones L."/>
            <person name="Rodoni B."/>
            <person name="Constable F.E."/>
        </authorList>
    </citation>
    <scope>NUCLEOTIDE SEQUENCE [LARGE SCALE GENOMIC DNA]</scope>
    <source>
        <strain evidence="1">BAWM-OMN-P53</strain>
    </source>
</reference>
<evidence type="ECO:0000313" key="2">
    <source>
        <dbReference type="Proteomes" id="UP001170674"/>
    </source>
</evidence>
<name>A0ABT9D5G2_9MOLU</name>
<comment type="caution">
    <text evidence="1">The sequence shown here is derived from an EMBL/GenBank/DDBJ whole genome shotgun (WGS) entry which is preliminary data.</text>
</comment>
<keyword evidence="2" id="KW-1185">Reference proteome</keyword>
<dbReference type="EMBL" id="JAOSIR010000013">
    <property type="protein sequence ID" value="MDO8059253.1"/>
    <property type="molecule type" value="Genomic_DNA"/>
</dbReference>